<reference evidence="3" key="1">
    <citation type="submission" date="2017-02" db="UniProtKB">
        <authorList>
            <consortium name="WormBaseParasite"/>
        </authorList>
    </citation>
    <scope>IDENTIFICATION</scope>
</reference>
<dbReference type="Proteomes" id="UP000267096">
    <property type="component" value="Unassembled WGS sequence"/>
</dbReference>
<evidence type="ECO:0000313" key="1">
    <source>
        <dbReference type="EMBL" id="VDK74143.1"/>
    </source>
</evidence>
<evidence type="ECO:0000313" key="3">
    <source>
        <dbReference type="WBParaSite" id="ASIM_0002069701-mRNA-1"/>
    </source>
</evidence>
<dbReference type="EMBL" id="UYRR01038647">
    <property type="protein sequence ID" value="VDK74143.1"/>
    <property type="molecule type" value="Genomic_DNA"/>
</dbReference>
<dbReference type="AlphaFoldDB" id="A0A0M3KI78"/>
<evidence type="ECO:0000313" key="2">
    <source>
        <dbReference type="Proteomes" id="UP000267096"/>
    </source>
</evidence>
<sequence>MEESNKIGGAFAMEQWRKRAMRERTNAHEQMASIRRRTKTHGGCWLFRSDVFCEAFGTVIRKCPTKMRMPCCSLVLSRLVSSFVGRLILLLALTCGRAVGMLSVMSRCNVITASWVYDENDEIWSSVSFEYSRMVV</sequence>
<protein>
    <submittedName>
        <fullName evidence="3">Transmembrane protein</fullName>
    </submittedName>
</protein>
<name>A0A0M3KI78_ANISI</name>
<accession>A0A0M3KI78</accession>
<proteinExistence type="predicted"/>
<reference evidence="1 2" key="2">
    <citation type="submission" date="2018-11" db="EMBL/GenBank/DDBJ databases">
        <authorList>
            <consortium name="Pathogen Informatics"/>
        </authorList>
    </citation>
    <scope>NUCLEOTIDE SEQUENCE [LARGE SCALE GENOMIC DNA]</scope>
</reference>
<dbReference type="WBParaSite" id="ASIM_0002069701-mRNA-1">
    <property type="protein sequence ID" value="ASIM_0002069701-mRNA-1"/>
    <property type="gene ID" value="ASIM_0002069701"/>
</dbReference>
<keyword evidence="2" id="KW-1185">Reference proteome</keyword>
<gene>
    <name evidence="1" type="ORF">ASIM_LOCUS20076</name>
</gene>
<organism evidence="3">
    <name type="scientific">Anisakis simplex</name>
    <name type="common">Herring worm</name>
    <dbReference type="NCBI Taxonomy" id="6269"/>
    <lineage>
        <taxon>Eukaryota</taxon>
        <taxon>Metazoa</taxon>
        <taxon>Ecdysozoa</taxon>
        <taxon>Nematoda</taxon>
        <taxon>Chromadorea</taxon>
        <taxon>Rhabditida</taxon>
        <taxon>Spirurina</taxon>
        <taxon>Ascaridomorpha</taxon>
        <taxon>Ascaridoidea</taxon>
        <taxon>Anisakidae</taxon>
        <taxon>Anisakis</taxon>
        <taxon>Anisakis simplex complex</taxon>
    </lineage>
</organism>